<sequence length="97" mass="11171">MVVELLSSHLDPPRQSSPLRISSQVEHQFAFIRDSYFIFKQDKESQRRVKELYLLKNPGGSSTMMPMSRNKTPREGNQMQILADIRYAELILFGIAG</sequence>
<accession>A0AAV0ZNJ0</accession>
<organism evidence="1 2">
    <name type="scientific">Vicia faba</name>
    <name type="common">Broad bean</name>
    <name type="synonym">Faba vulgaris</name>
    <dbReference type="NCBI Taxonomy" id="3906"/>
    <lineage>
        <taxon>Eukaryota</taxon>
        <taxon>Viridiplantae</taxon>
        <taxon>Streptophyta</taxon>
        <taxon>Embryophyta</taxon>
        <taxon>Tracheophyta</taxon>
        <taxon>Spermatophyta</taxon>
        <taxon>Magnoliopsida</taxon>
        <taxon>eudicotyledons</taxon>
        <taxon>Gunneridae</taxon>
        <taxon>Pentapetalae</taxon>
        <taxon>rosids</taxon>
        <taxon>fabids</taxon>
        <taxon>Fabales</taxon>
        <taxon>Fabaceae</taxon>
        <taxon>Papilionoideae</taxon>
        <taxon>50 kb inversion clade</taxon>
        <taxon>NPAAA clade</taxon>
        <taxon>Hologalegina</taxon>
        <taxon>IRL clade</taxon>
        <taxon>Fabeae</taxon>
        <taxon>Vicia</taxon>
    </lineage>
</organism>
<gene>
    <name evidence="1" type="ORF">VFH_II199960</name>
</gene>
<evidence type="ECO:0000313" key="1">
    <source>
        <dbReference type="EMBL" id="CAI8599981.1"/>
    </source>
</evidence>
<evidence type="ECO:0000313" key="2">
    <source>
        <dbReference type="Proteomes" id="UP001157006"/>
    </source>
</evidence>
<protein>
    <submittedName>
        <fullName evidence="1">Uncharacterized protein</fullName>
    </submittedName>
</protein>
<keyword evidence="2" id="KW-1185">Reference proteome</keyword>
<dbReference type="EMBL" id="OX451737">
    <property type="protein sequence ID" value="CAI8599981.1"/>
    <property type="molecule type" value="Genomic_DNA"/>
</dbReference>
<dbReference type="Proteomes" id="UP001157006">
    <property type="component" value="Chromosome 2"/>
</dbReference>
<proteinExistence type="predicted"/>
<reference evidence="1 2" key="1">
    <citation type="submission" date="2023-01" db="EMBL/GenBank/DDBJ databases">
        <authorList>
            <person name="Kreplak J."/>
        </authorList>
    </citation>
    <scope>NUCLEOTIDE SEQUENCE [LARGE SCALE GENOMIC DNA]</scope>
</reference>
<dbReference type="AlphaFoldDB" id="A0AAV0ZNJ0"/>
<name>A0AAV0ZNJ0_VICFA</name>